<sequence>SGGQPPAAAPAAPAPAAAAAAPAAASARKMSLHVGLSEAEGELVSGPLVAVQTSLMKDTAVWTRGIYSTPLIIPAVLRCCLLLSDRLAALQLVVADTPPPVSGRLSGWAFAKSVLPLHREMTAMLEALDRLAAGTARLLDPLKPSAVARHEQQGQGQGLKGGEGDAAAAAAAAEAGGAAAGAAGGGGGEDGGDSYEGDVARLEAAVRELDERRLQIRQHIHDMRRAFHASVLALDEQQLPAATHPDDTTHVNATMYALVKVLDKATKTARTALEFRRGKEKRGSAWFAVSRG</sequence>
<reference evidence="3 4" key="1">
    <citation type="journal article" date="2021" name="Sci. Rep.">
        <title>Genome sequencing of the multicellular alga Astrephomene provides insights into convergent evolution of germ-soma differentiation.</title>
        <authorList>
            <person name="Yamashita S."/>
            <person name="Yamamoto K."/>
            <person name="Matsuzaki R."/>
            <person name="Suzuki S."/>
            <person name="Yamaguchi H."/>
            <person name="Hirooka S."/>
            <person name="Minakuchi Y."/>
            <person name="Miyagishima S."/>
            <person name="Kawachi M."/>
            <person name="Toyoda A."/>
            <person name="Nozaki H."/>
        </authorList>
    </citation>
    <scope>NUCLEOTIDE SEQUENCE [LARGE SCALE GENOMIC DNA]</scope>
    <source>
        <strain evidence="3 4">NIES-4017</strain>
    </source>
</reference>
<evidence type="ECO:0000313" key="4">
    <source>
        <dbReference type="Proteomes" id="UP001054857"/>
    </source>
</evidence>
<evidence type="ECO:0000256" key="1">
    <source>
        <dbReference type="SAM" id="Coils"/>
    </source>
</evidence>
<dbReference type="Proteomes" id="UP001054857">
    <property type="component" value="Unassembled WGS sequence"/>
</dbReference>
<gene>
    <name evidence="3" type="ORF">Agub_g4559</name>
</gene>
<protein>
    <submittedName>
        <fullName evidence="3">Uncharacterized protein</fullName>
    </submittedName>
</protein>
<proteinExistence type="predicted"/>
<keyword evidence="4" id="KW-1185">Reference proteome</keyword>
<comment type="caution">
    <text evidence="3">The sequence shown here is derived from an EMBL/GenBank/DDBJ whole genome shotgun (WGS) entry which is preliminary data.</text>
</comment>
<evidence type="ECO:0000256" key="2">
    <source>
        <dbReference type="SAM" id="MobiDB-lite"/>
    </source>
</evidence>
<evidence type="ECO:0000313" key="3">
    <source>
        <dbReference type="EMBL" id="GFR43475.1"/>
    </source>
</evidence>
<accession>A0AAD3HKA4</accession>
<name>A0AAD3HKA4_9CHLO</name>
<feature type="coiled-coil region" evidence="1">
    <location>
        <begin position="192"/>
        <end position="219"/>
    </location>
</feature>
<organism evidence="3 4">
    <name type="scientific">Astrephomene gubernaculifera</name>
    <dbReference type="NCBI Taxonomy" id="47775"/>
    <lineage>
        <taxon>Eukaryota</taxon>
        <taxon>Viridiplantae</taxon>
        <taxon>Chlorophyta</taxon>
        <taxon>core chlorophytes</taxon>
        <taxon>Chlorophyceae</taxon>
        <taxon>CS clade</taxon>
        <taxon>Chlamydomonadales</taxon>
        <taxon>Astrephomenaceae</taxon>
        <taxon>Astrephomene</taxon>
    </lineage>
</organism>
<feature type="non-terminal residue" evidence="3">
    <location>
        <position position="1"/>
    </location>
</feature>
<dbReference type="EMBL" id="BMAR01000005">
    <property type="protein sequence ID" value="GFR43475.1"/>
    <property type="molecule type" value="Genomic_DNA"/>
</dbReference>
<feature type="region of interest" description="Disordered" evidence="2">
    <location>
        <begin position="146"/>
        <end position="165"/>
    </location>
</feature>
<keyword evidence="1" id="KW-0175">Coiled coil</keyword>
<dbReference type="AlphaFoldDB" id="A0AAD3HKA4"/>